<keyword evidence="2" id="KW-1185">Reference proteome</keyword>
<reference evidence="1" key="1">
    <citation type="journal article" date="2014" name="Int. J. Syst. Evol. Microbiol.">
        <title>Complete genome sequence of Corynebacterium casei LMG S-19264T (=DSM 44701T), isolated from a smear-ripened cheese.</title>
        <authorList>
            <consortium name="US DOE Joint Genome Institute (JGI-PGF)"/>
            <person name="Walter F."/>
            <person name="Albersmeier A."/>
            <person name="Kalinowski J."/>
            <person name="Ruckert C."/>
        </authorList>
    </citation>
    <scope>NUCLEOTIDE SEQUENCE</scope>
    <source>
        <strain evidence="1">JCM 17820</strain>
    </source>
</reference>
<proteinExistence type="predicted"/>
<dbReference type="RefSeq" id="WP_189001276.1">
    <property type="nucleotide sequence ID" value="NZ_BMOU01000006.1"/>
</dbReference>
<gene>
    <name evidence="1" type="ORF">GCM10009030_35380</name>
</gene>
<reference evidence="1" key="2">
    <citation type="submission" date="2020-09" db="EMBL/GenBank/DDBJ databases">
        <authorList>
            <person name="Sun Q."/>
            <person name="Ohkuma M."/>
        </authorList>
    </citation>
    <scope>NUCLEOTIDE SEQUENCE</scope>
    <source>
        <strain evidence="1">JCM 17820</strain>
    </source>
</reference>
<evidence type="ECO:0000313" key="1">
    <source>
        <dbReference type="EMBL" id="GGO01573.1"/>
    </source>
</evidence>
<dbReference type="Proteomes" id="UP000605784">
    <property type="component" value="Unassembled WGS sequence"/>
</dbReference>
<accession>A0A830GTQ0</accession>
<organism evidence="1 2">
    <name type="scientific">Haloarcula pellucida</name>
    <dbReference type="NCBI Taxonomy" id="1427151"/>
    <lineage>
        <taxon>Archaea</taxon>
        <taxon>Methanobacteriati</taxon>
        <taxon>Methanobacteriota</taxon>
        <taxon>Stenosarchaea group</taxon>
        <taxon>Halobacteria</taxon>
        <taxon>Halobacteriales</taxon>
        <taxon>Haloarculaceae</taxon>
        <taxon>Haloarcula</taxon>
    </lineage>
</organism>
<name>A0A830GTQ0_9EURY</name>
<evidence type="ECO:0000313" key="2">
    <source>
        <dbReference type="Proteomes" id="UP000605784"/>
    </source>
</evidence>
<protein>
    <submittedName>
        <fullName evidence="1">Uncharacterized protein</fullName>
    </submittedName>
</protein>
<comment type="caution">
    <text evidence="1">The sequence shown here is derived from an EMBL/GenBank/DDBJ whole genome shotgun (WGS) entry which is preliminary data.</text>
</comment>
<sequence>MADEPDTDGETDTDDETVSVSMEITGSYEEVISKLETDTSGGVSLTPVLADFETLLETVVRIDGGTRSAIAEQLPADMNAAFDAEAVVDAMQVLERYDLVVLEGNTWKPGPQLDR</sequence>
<dbReference type="AlphaFoldDB" id="A0A830GTQ0"/>
<dbReference type="EMBL" id="BMOU01000006">
    <property type="protein sequence ID" value="GGO01573.1"/>
    <property type="molecule type" value="Genomic_DNA"/>
</dbReference>